<evidence type="ECO:0000256" key="4">
    <source>
        <dbReference type="ARBA" id="ARBA00022827"/>
    </source>
</evidence>
<evidence type="ECO:0000256" key="2">
    <source>
        <dbReference type="ARBA" id="ARBA00005466"/>
    </source>
</evidence>
<dbReference type="GO" id="GO:0016491">
    <property type="term" value="F:oxidoreductase activity"/>
    <property type="evidence" value="ECO:0007669"/>
    <property type="project" value="UniProtKB-KW"/>
</dbReference>
<comment type="cofactor">
    <cofactor evidence="1">
        <name>FAD</name>
        <dbReference type="ChEBI" id="CHEBI:57692"/>
    </cofactor>
</comment>
<dbReference type="PANTHER" id="PTHR42973:SF39">
    <property type="entry name" value="FAD-BINDING PCMH-TYPE DOMAIN-CONTAINING PROTEIN"/>
    <property type="match status" value="1"/>
</dbReference>
<comment type="similarity">
    <text evidence="2">Belongs to the oxygen-dependent FAD-linked oxidoreductase family.</text>
</comment>
<dbReference type="Proteomes" id="UP001236014">
    <property type="component" value="Chromosome"/>
</dbReference>
<dbReference type="Pfam" id="PF08031">
    <property type="entry name" value="BBE"/>
    <property type="match status" value="1"/>
</dbReference>
<dbReference type="InterPro" id="IPR016167">
    <property type="entry name" value="FAD-bd_PCMH_sub1"/>
</dbReference>
<dbReference type="InterPro" id="IPR016169">
    <property type="entry name" value="FAD-bd_PCMH_sub2"/>
</dbReference>
<evidence type="ECO:0000259" key="6">
    <source>
        <dbReference type="PROSITE" id="PS51387"/>
    </source>
</evidence>
<dbReference type="PANTHER" id="PTHR42973">
    <property type="entry name" value="BINDING OXIDOREDUCTASE, PUTATIVE (AFU_ORTHOLOGUE AFUA_1G17690)-RELATED"/>
    <property type="match status" value="1"/>
</dbReference>
<evidence type="ECO:0000256" key="1">
    <source>
        <dbReference type="ARBA" id="ARBA00001974"/>
    </source>
</evidence>
<dbReference type="PROSITE" id="PS51387">
    <property type="entry name" value="FAD_PCMH"/>
    <property type="match status" value="1"/>
</dbReference>
<dbReference type="AlphaFoldDB" id="A0A9Y2ILL8"/>
<gene>
    <name evidence="7" type="ORF">QRX50_16280</name>
</gene>
<dbReference type="Gene3D" id="3.40.462.20">
    <property type="match status" value="1"/>
</dbReference>
<name>A0A9Y2ILL8_9PSEU</name>
<dbReference type="Gene3D" id="3.30.43.10">
    <property type="entry name" value="Uridine Diphospho-n-acetylenolpyruvylglucosamine Reductase, domain 2"/>
    <property type="match status" value="1"/>
</dbReference>
<dbReference type="SUPFAM" id="SSF56176">
    <property type="entry name" value="FAD-binding/transporter-associated domain-like"/>
    <property type="match status" value="1"/>
</dbReference>
<dbReference type="InterPro" id="IPR036318">
    <property type="entry name" value="FAD-bd_PCMH-like_sf"/>
</dbReference>
<dbReference type="KEGG" id="acab:QRX50_16280"/>
<evidence type="ECO:0000256" key="3">
    <source>
        <dbReference type="ARBA" id="ARBA00022630"/>
    </source>
</evidence>
<evidence type="ECO:0000313" key="7">
    <source>
        <dbReference type="EMBL" id="WIX82199.1"/>
    </source>
</evidence>
<proteinExistence type="inferred from homology"/>
<accession>A0A9Y2ILL8</accession>
<dbReference type="EMBL" id="CP127294">
    <property type="protein sequence ID" value="WIX82199.1"/>
    <property type="molecule type" value="Genomic_DNA"/>
</dbReference>
<dbReference type="RefSeq" id="WP_285972775.1">
    <property type="nucleotide sequence ID" value="NZ_CP127294.1"/>
</dbReference>
<dbReference type="Pfam" id="PF01565">
    <property type="entry name" value="FAD_binding_4"/>
    <property type="match status" value="1"/>
</dbReference>
<organism evidence="7 8">
    <name type="scientific">Amycolatopsis carbonis</name>
    <dbReference type="NCBI Taxonomy" id="715471"/>
    <lineage>
        <taxon>Bacteria</taxon>
        <taxon>Bacillati</taxon>
        <taxon>Actinomycetota</taxon>
        <taxon>Actinomycetes</taxon>
        <taxon>Pseudonocardiales</taxon>
        <taxon>Pseudonocardiaceae</taxon>
        <taxon>Amycolatopsis</taxon>
    </lineage>
</organism>
<keyword evidence="3" id="KW-0285">Flavoprotein</keyword>
<dbReference type="InterPro" id="IPR006094">
    <property type="entry name" value="Oxid_FAD_bind_N"/>
</dbReference>
<evidence type="ECO:0000313" key="8">
    <source>
        <dbReference type="Proteomes" id="UP001236014"/>
    </source>
</evidence>
<evidence type="ECO:0000256" key="5">
    <source>
        <dbReference type="ARBA" id="ARBA00023002"/>
    </source>
</evidence>
<dbReference type="InterPro" id="IPR016166">
    <property type="entry name" value="FAD-bd_PCMH"/>
</dbReference>
<protein>
    <submittedName>
        <fullName evidence="7">FAD-binding oxidoreductase</fullName>
    </submittedName>
</protein>
<dbReference type="InterPro" id="IPR012951">
    <property type="entry name" value="BBE"/>
</dbReference>
<dbReference type="GO" id="GO:0071949">
    <property type="term" value="F:FAD binding"/>
    <property type="evidence" value="ECO:0007669"/>
    <property type="project" value="InterPro"/>
</dbReference>
<reference evidence="7 8" key="1">
    <citation type="submission" date="2023-06" db="EMBL/GenBank/DDBJ databases">
        <authorList>
            <person name="Oyuntsetseg B."/>
            <person name="Kim S.B."/>
        </authorList>
    </citation>
    <scope>NUCLEOTIDE SEQUENCE [LARGE SCALE GENOMIC DNA]</scope>
    <source>
        <strain evidence="7 8">2-15</strain>
    </source>
</reference>
<dbReference type="InterPro" id="IPR050416">
    <property type="entry name" value="FAD-linked_Oxidoreductase"/>
</dbReference>
<feature type="domain" description="FAD-binding PCMH-type" evidence="6">
    <location>
        <begin position="46"/>
        <end position="216"/>
    </location>
</feature>
<keyword evidence="4" id="KW-0274">FAD</keyword>
<keyword evidence="8" id="KW-1185">Reference proteome</keyword>
<keyword evidence="5" id="KW-0560">Oxidoreductase</keyword>
<sequence length="471" mass="49130">MSPYETVASESLTPAEVAGLSRRLTGPVVLPGDAGFEAECATFNLATPLRPAVAIGATTVADVRAAVRFAADRALPIAVLTTGHQVVNRARGAVLVTLSRMDAVEVDPVAGIARVQGGARWSQVTERAGDSGLAGVSAASPTVGVVGYHLGGGHSPILGRTHGYAADHVRALRLVTADGALREVTADAEPELFWGLRGGKGNLGVVTSTEFSLFSVRSFYCGGLFFAGEHASKILHAWREWVTALPREMSSSIAFRRRSRPAEVVVHVRFSSLGPSAEAEAALAPLRALAPAVRDTVAETAYRDGHRLHLDPSAPVGWLERTAALRSFPAGAADALLAVAGPDSGTEPGFVELRALGGALADEPAVPNAVAGRGVRWALVGAGGREAGAQLDALVATLAPWSQDERNANLLAAGQATTVAEVRAAYGSARYERLAQLKGRHDPQNLFRVNHNIAPAAVTPVPSTARWPRIE</sequence>
<dbReference type="Gene3D" id="3.30.465.10">
    <property type="match status" value="1"/>
</dbReference>